<feature type="non-terminal residue" evidence="1">
    <location>
        <position position="1"/>
    </location>
</feature>
<reference evidence="1 2" key="1">
    <citation type="submission" date="2024-05" db="EMBL/GenBank/DDBJ databases">
        <title>Genome sequencing and assembly of Indian major carp, Cirrhinus mrigala (Hamilton, 1822).</title>
        <authorList>
            <person name="Mohindra V."/>
            <person name="Chowdhury L.M."/>
            <person name="Lal K."/>
            <person name="Jena J.K."/>
        </authorList>
    </citation>
    <scope>NUCLEOTIDE SEQUENCE [LARGE SCALE GENOMIC DNA]</scope>
    <source>
        <strain evidence="1">CM1030</strain>
        <tissue evidence="1">Blood</tissue>
    </source>
</reference>
<comment type="caution">
    <text evidence="1">The sequence shown here is derived from an EMBL/GenBank/DDBJ whole genome shotgun (WGS) entry which is preliminary data.</text>
</comment>
<name>A0ABD0QYS4_CIRMR</name>
<keyword evidence="2" id="KW-1185">Reference proteome</keyword>
<dbReference type="EMBL" id="JAMKFB020000006">
    <property type="protein sequence ID" value="KAL0190902.1"/>
    <property type="molecule type" value="Genomic_DNA"/>
</dbReference>
<dbReference type="Proteomes" id="UP001529510">
    <property type="component" value="Unassembled WGS sequence"/>
</dbReference>
<organism evidence="1 2">
    <name type="scientific">Cirrhinus mrigala</name>
    <name type="common">Mrigala</name>
    <dbReference type="NCBI Taxonomy" id="683832"/>
    <lineage>
        <taxon>Eukaryota</taxon>
        <taxon>Metazoa</taxon>
        <taxon>Chordata</taxon>
        <taxon>Craniata</taxon>
        <taxon>Vertebrata</taxon>
        <taxon>Euteleostomi</taxon>
        <taxon>Actinopterygii</taxon>
        <taxon>Neopterygii</taxon>
        <taxon>Teleostei</taxon>
        <taxon>Ostariophysi</taxon>
        <taxon>Cypriniformes</taxon>
        <taxon>Cyprinidae</taxon>
        <taxon>Labeoninae</taxon>
        <taxon>Labeonini</taxon>
        <taxon>Cirrhinus</taxon>
    </lineage>
</organism>
<evidence type="ECO:0000313" key="1">
    <source>
        <dbReference type="EMBL" id="KAL0190902.1"/>
    </source>
</evidence>
<gene>
    <name evidence="1" type="ORF">M9458_013600</name>
</gene>
<dbReference type="Gene3D" id="2.30.30.40">
    <property type="entry name" value="SH3 Domains"/>
    <property type="match status" value="1"/>
</dbReference>
<feature type="non-terminal residue" evidence="1">
    <location>
        <position position="78"/>
    </location>
</feature>
<dbReference type="AlphaFoldDB" id="A0ABD0QYS4"/>
<sequence>YENLLQQLKNGEVMSGDSFYIRVNMTMPGDVAGTLAVKCNDILHVTDTHHSNDGSWWASHVHPCHLEDLKSGVLPNYY</sequence>
<proteinExistence type="predicted"/>
<protein>
    <submittedName>
        <fullName evidence="1">Uncharacterized protein</fullName>
    </submittedName>
</protein>
<evidence type="ECO:0000313" key="2">
    <source>
        <dbReference type="Proteomes" id="UP001529510"/>
    </source>
</evidence>
<accession>A0ABD0QYS4</accession>